<dbReference type="Proteomes" id="UP001153269">
    <property type="component" value="Unassembled WGS sequence"/>
</dbReference>
<feature type="region of interest" description="Disordered" evidence="1">
    <location>
        <begin position="97"/>
        <end position="153"/>
    </location>
</feature>
<gene>
    <name evidence="2" type="ORF">PLEPLA_LOCUS44027</name>
</gene>
<name>A0A9N7VV62_PLEPL</name>
<proteinExistence type="predicted"/>
<reference evidence="2" key="1">
    <citation type="submission" date="2020-03" db="EMBL/GenBank/DDBJ databases">
        <authorList>
            <person name="Weist P."/>
        </authorList>
    </citation>
    <scope>NUCLEOTIDE SEQUENCE</scope>
</reference>
<dbReference type="AlphaFoldDB" id="A0A9N7VV62"/>
<protein>
    <submittedName>
        <fullName evidence="2">Uncharacterized protein</fullName>
    </submittedName>
</protein>
<evidence type="ECO:0000313" key="3">
    <source>
        <dbReference type="Proteomes" id="UP001153269"/>
    </source>
</evidence>
<keyword evidence="3" id="KW-1185">Reference proteome</keyword>
<evidence type="ECO:0000313" key="2">
    <source>
        <dbReference type="EMBL" id="CAB1456245.1"/>
    </source>
</evidence>
<sequence length="196" mass="21999">MKKVRSIKGVDTRCSCLCSWALVVVMKGDNTPSASSHNLIRQKLAALCMTSSLRRTRTSPVTSRQWSYVKEPPPRSCETETLWTRGRRETYSNKDIRNNSNEKVQGCGRKIGSQESTSDAPWKDREARGVHFPPSPEHEEDPEKMTDGDSQISRLDRVEIRDCLMMSTSPPPTLCFPPAACYKGSVGSAAWNKVMF</sequence>
<accession>A0A9N7VV62</accession>
<dbReference type="EMBL" id="CADEAL010004291">
    <property type="protein sequence ID" value="CAB1456245.1"/>
    <property type="molecule type" value="Genomic_DNA"/>
</dbReference>
<organism evidence="2 3">
    <name type="scientific">Pleuronectes platessa</name>
    <name type="common">European plaice</name>
    <dbReference type="NCBI Taxonomy" id="8262"/>
    <lineage>
        <taxon>Eukaryota</taxon>
        <taxon>Metazoa</taxon>
        <taxon>Chordata</taxon>
        <taxon>Craniata</taxon>
        <taxon>Vertebrata</taxon>
        <taxon>Euteleostomi</taxon>
        <taxon>Actinopterygii</taxon>
        <taxon>Neopterygii</taxon>
        <taxon>Teleostei</taxon>
        <taxon>Neoteleostei</taxon>
        <taxon>Acanthomorphata</taxon>
        <taxon>Carangaria</taxon>
        <taxon>Pleuronectiformes</taxon>
        <taxon>Pleuronectoidei</taxon>
        <taxon>Pleuronectidae</taxon>
        <taxon>Pleuronectes</taxon>
    </lineage>
</organism>
<evidence type="ECO:0000256" key="1">
    <source>
        <dbReference type="SAM" id="MobiDB-lite"/>
    </source>
</evidence>
<comment type="caution">
    <text evidence="2">The sequence shown here is derived from an EMBL/GenBank/DDBJ whole genome shotgun (WGS) entry which is preliminary data.</text>
</comment>